<keyword evidence="1" id="KW-0614">Plasmid</keyword>
<sequence>MAFSCDPFPSSQFGAITITGLTGGGAISPDANGNFNLGGSNISVVGNSATNTLSFTAPGASGVTWIVNTDAVVPMSVNTGYIDRFPGATNYMLPATSSVGDVLYVVGTGLGYEIHLAAGQSLFIGTEQRQGPGGFLISENLGNSIYLVATIPNTEWRAVSVQGTFGGPLGP</sequence>
<geneLocation type="plasmid" evidence="1 2">
    <name>unnamed</name>
</geneLocation>
<evidence type="ECO:0000313" key="1">
    <source>
        <dbReference type="EMBL" id="QZA59480.1"/>
    </source>
</evidence>
<protein>
    <submittedName>
        <fullName evidence="1">Uncharacterized protein</fullName>
    </submittedName>
</protein>
<dbReference type="EMBL" id="CP075586">
    <property type="protein sequence ID" value="QZA59480.1"/>
    <property type="molecule type" value="Genomic_DNA"/>
</dbReference>
<evidence type="ECO:0000313" key="2">
    <source>
        <dbReference type="Proteomes" id="UP000822862"/>
    </source>
</evidence>
<name>A0ABX8Z293_9BACT</name>
<dbReference type="RefSeq" id="WP_194845916.1">
    <property type="nucleotide sequence ID" value="NZ_CP075586.1"/>
</dbReference>
<organism evidence="1 2">
    <name type="scientific">Candidatus Rhabdochlamydia porcellionis</name>
    <dbReference type="NCBI Taxonomy" id="225148"/>
    <lineage>
        <taxon>Bacteria</taxon>
        <taxon>Pseudomonadati</taxon>
        <taxon>Chlamydiota</taxon>
        <taxon>Chlamydiia</taxon>
        <taxon>Parachlamydiales</taxon>
        <taxon>Candidatus Rhabdochlamydiaceae</taxon>
        <taxon>Candidatus Rhabdochlamydia</taxon>
    </lineage>
</organism>
<proteinExistence type="predicted"/>
<reference evidence="1 2" key="1">
    <citation type="submission" date="2021-05" db="EMBL/GenBank/DDBJ databases">
        <title>Ecology and evolution of chlamydial symbionts of arthropods.</title>
        <authorList>
            <person name="Halter T."/>
            <person name="Sixt B.S."/>
            <person name="Toenshoff E.R."/>
            <person name="Koestlbacher S."/>
            <person name="Schulz F."/>
            <person name="Kostanjsek R."/>
            <person name="Collingro A."/>
            <person name="Hendrickx F."/>
            <person name="Horn M."/>
        </authorList>
    </citation>
    <scope>NUCLEOTIDE SEQUENCE [LARGE SCALE GENOMIC DNA]</scope>
    <source>
        <strain evidence="1 2">15C</strain>
        <plasmid evidence="1 2">unnamed</plasmid>
    </source>
</reference>
<accession>A0ABX8Z293</accession>
<dbReference type="Proteomes" id="UP000822862">
    <property type="component" value="Plasmid unnamed"/>
</dbReference>
<keyword evidence="2" id="KW-1185">Reference proteome</keyword>
<gene>
    <name evidence="1" type="ORF">RHAB15C_0001414</name>
</gene>